<evidence type="ECO:0008006" key="3">
    <source>
        <dbReference type="Google" id="ProtNLM"/>
    </source>
</evidence>
<gene>
    <name evidence="1" type="ORF">NTJ_15382</name>
</gene>
<keyword evidence="2" id="KW-1185">Reference proteome</keyword>
<protein>
    <recommendedName>
        <fullName evidence="3">Secreted protein</fullName>
    </recommendedName>
</protein>
<proteinExistence type="predicted"/>
<dbReference type="Proteomes" id="UP001307889">
    <property type="component" value="Chromosome 14"/>
</dbReference>
<dbReference type="EMBL" id="AP028922">
    <property type="protein sequence ID" value="BET02564.1"/>
    <property type="molecule type" value="Genomic_DNA"/>
</dbReference>
<evidence type="ECO:0000313" key="2">
    <source>
        <dbReference type="Proteomes" id="UP001307889"/>
    </source>
</evidence>
<name>A0ABN7BE68_9HEMI</name>
<sequence length="69" mass="7653">MFIWRSGCRSLGSFLVLSPLSRRFGTKVVLKVSHAQLKSQKQEQQQGVRCAAAAVATKIINLRFVPVLP</sequence>
<evidence type="ECO:0000313" key="1">
    <source>
        <dbReference type="EMBL" id="BET02564.1"/>
    </source>
</evidence>
<accession>A0ABN7BE68</accession>
<reference evidence="1 2" key="1">
    <citation type="submission" date="2023-09" db="EMBL/GenBank/DDBJ databases">
        <title>Nesidiocoris tenuis whole genome shotgun sequence.</title>
        <authorList>
            <person name="Shibata T."/>
            <person name="Shimoda M."/>
            <person name="Kobayashi T."/>
            <person name="Uehara T."/>
        </authorList>
    </citation>
    <scope>NUCLEOTIDE SEQUENCE [LARGE SCALE GENOMIC DNA]</scope>
    <source>
        <strain evidence="1 2">Japan</strain>
    </source>
</reference>
<organism evidence="1 2">
    <name type="scientific">Nesidiocoris tenuis</name>
    <dbReference type="NCBI Taxonomy" id="355587"/>
    <lineage>
        <taxon>Eukaryota</taxon>
        <taxon>Metazoa</taxon>
        <taxon>Ecdysozoa</taxon>
        <taxon>Arthropoda</taxon>
        <taxon>Hexapoda</taxon>
        <taxon>Insecta</taxon>
        <taxon>Pterygota</taxon>
        <taxon>Neoptera</taxon>
        <taxon>Paraneoptera</taxon>
        <taxon>Hemiptera</taxon>
        <taxon>Heteroptera</taxon>
        <taxon>Panheteroptera</taxon>
        <taxon>Cimicomorpha</taxon>
        <taxon>Miridae</taxon>
        <taxon>Dicyphina</taxon>
        <taxon>Nesidiocoris</taxon>
    </lineage>
</organism>